<sequence length="240" mass="27170">MMKENKEVRVITWNDYSKLVNDNRIRIHGLAPDDSTKATAYVLLDDGSEELVYVTYTNELKEVDVTTETTAITSDKSSLDDVQPIGLITSSNEPPKLMSLNDYIDEFNWHSSADNDYNNVSLELMLNTHHTTLWECDNILVKDVTIKQALKEGVDKQLINTDSSFDELVTHLRLTAKAIMDPLDEMDNGVKSSDQAVVDQLLNHDRKPGKFSNKMLLPAIPGINRAERRKLLSKMKKGNF</sequence>
<organism evidence="1">
    <name type="scientific">Pseudomonas phage vB_PaeM_FBPa36</name>
    <dbReference type="NCBI Taxonomy" id="3231237"/>
    <lineage>
        <taxon>Viruses</taxon>
    </lineage>
</organism>
<proteinExistence type="predicted"/>
<protein>
    <recommendedName>
        <fullName evidence="2">Capsid and scaffold protein</fullName>
    </recommendedName>
</protein>
<dbReference type="EMBL" id="PP813861">
    <property type="protein sequence ID" value="XCN26328.1"/>
    <property type="molecule type" value="Genomic_DNA"/>
</dbReference>
<accession>A0AAU8KW75</accession>
<reference evidence="1" key="1">
    <citation type="submission" date="2024-05" db="EMBL/GenBank/DDBJ databases">
        <title>Defense systems in Pseudomonas aeruginosa.</title>
        <authorList>
            <person name="van den Berg D.F."/>
            <person name="Costa R.A."/>
        </authorList>
    </citation>
    <scope>NUCLEOTIDE SEQUENCE</scope>
</reference>
<evidence type="ECO:0008006" key="2">
    <source>
        <dbReference type="Google" id="ProtNLM"/>
    </source>
</evidence>
<evidence type="ECO:0000313" key="1">
    <source>
        <dbReference type="EMBL" id="XCN26328.1"/>
    </source>
</evidence>
<name>A0AAU8KW75_9VIRU</name>